<dbReference type="EMBL" id="LAZR01003631">
    <property type="protein sequence ID" value="KKN16261.1"/>
    <property type="molecule type" value="Genomic_DNA"/>
</dbReference>
<keyword evidence="2" id="KW-0238">DNA-binding</keyword>
<reference evidence="5" key="1">
    <citation type="journal article" date="2015" name="Nature">
        <title>Complex archaea that bridge the gap between prokaryotes and eukaryotes.</title>
        <authorList>
            <person name="Spang A."/>
            <person name="Saw J.H."/>
            <person name="Jorgensen S.L."/>
            <person name="Zaremba-Niedzwiedzka K."/>
            <person name="Martijn J."/>
            <person name="Lind A.E."/>
            <person name="van Eijk R."/>
            <person name="Schleper C."/>
            <person name="Guy L."/>
            <person name="Ettema T.J."/>
        </authorList>
    </citation>
    <scope>NUCLEOTIDE SEQUENCE</scope>
</reference>
<dbReference type="CDD" id="cd01392">
    <property type="entry name" value="HTH_LacI"/>
    <property type="match status" value="1"/>
</dbReference>
<dbReference type="PANTHER" id="PTHR30146">
    <property type="entry name" value="LACI-RELATED TRANSCRIPTIONAL REPRESSOR"/>
    <property type="match status" value="1"/>
</dbReference>
<dbReference type="Gene3D" id="1.10.260.40">
    <property type="entry name" value="lambda repressor-like DNA-binding domains"/>
    <property type="match status" value="1"/>
</dbReference>
<dbReference type="SUPFAM" id="SSF53822">
    <property type="entry name" value="Periplasmic binding protein-like I"/>
    <property type="match status" value="1"/>
</dbReference>
<dbReference type="PROSITE" id="PS50932">
    <property type="entry name" value="HTH_LACI_2"/>
    <property type="match status" value="1"/>
</dbReference>
<keyword evidence="3" id="KW-0804">Transcription</keyword>
<proteinExistence type="predicted"/>
<dbReference type="PANTHER" id="PTHR30146:SF33">
    <property type="entry name" value="TRANSCRIPTIONAL REGULATOR"/>
    <property type="match status" value="1"/>
</dbReference>
<sequence>MPASSNKSRRHRKSVMQPTIADVALEAQVSAITVSRVINSTGAVRPATRERVEAAIDKVGYVRNMLAGSLASASSRFIAVIVPSLSNIVFIEVISGLQSEFEKQGYQILLANTDYNLDRECQLVRTFLGWSPSAVVITGLRHNAACQRILEEWDGPIAEIMELGDAIDLNIGLDHQAAGRRMARYLLEKKHRNIVYVAAQIEQDYRAGLRYEGHKAELEAVGLKAPLLDMDQLGQFETGARSLDIVLADYPDATAIHFANDDLATGALLLAQRQGIRVPETIAIAGFNGLPIGQHVTPPLTTIISPRQTIGRATAEQVIARIEGRHLQNNQTDVGFEMSIGDSA</sequence>
<dbReference type="Gene3D" id="3.40.50.2300">
    <property type="match status" value="2"/>
</dbReference>
<accession>A0A0F9QT51</accession>
<name>A0A0F9QT51_9ZZZZ</name>
<evidence type="ECO:0000256" key="1">
    <source>
        <dbReference type="ARBA" id="ARBA00023015"/>
    </source>
</evidence>
<evidence type="ECO:0000259" key="4">
    <source>
        <dbReference type="PROSITE" id="PS50932"/>
    </source>
</evidence>
<dbReference type="InterPro" id="IPR010982">
    <property type="entry name" value="Lambda_DNA-bd_dom_sf"/>
</dbReference>
<dbReference type="InterPro" id="IPR001761">
    <property type="entry name" value="Peripla_BP/Lac1_sug-bd_dom"/>
</dbReference>
<keyword evidence="1" id="KW-0805">Transcription regulation</keyword>
<evidence type="ECO:0000256" key="2">
    <source>
        <dbReference type="ARBA" id="ARBA00023125"/>
    </source>
</evidence>
<comment type="caution">
    <text evidence="5">The sequence shown here is derived from an EMBL/GenBank/DDBJ whole genome shotgun (WGS) entry which is preliminary data.</text>
</comment>
<dbReference type="Pfam" id="PF00356">
    <property type="entry name" value="LacI"/>
    <property type="match status" value="1"/>
</dbReference>
<dbReference type="SMART" id="SM00354">
    <property type="entry name" value="HTH_LACI"/>
    <property type="match status" value="1"/>
</dbReference>
<dbReference type="PROSITE" id="PS00356">
    <property type="entry name" value="HTH_LACI_1"/>
    <property type="match status" value="1"/>
</dbReference>
<evidence type="ECO:0000256" key="3">
    <source>
        <dbReference type="ARBA" id="ARBA00023163"/>
    </source>
</evidence>
<dbReference type="AlphaFoldDB" id="A0A0F9QT51"/>
<organism evidence="5">
    <name type="scientific">marine sediment metagenome</name>
    <dbReference type="NCBI Taxonomy" id="412755"/>
    <lineage>
        <taxon>unclassified sequences</taxon>
        <taxon>metagenomes</taxon>
        <taxon>ecological metagenomes</taxon>
    </lineage>
</organism>
<dbReference type="CDD" id="cd01575">
    <property type="entry name" value="PBP1_GntR"/>
    <property type="match status" value="1"/>
</dbReference>
<gene>
    <name evidence="5" type="ORF">LCGC14_0977700</name>
</gene>
<feature type="domain" description="HTH lacI-type" evidence="4">
    <location>
        <begin position="18"/>
        <end position="72"/>
    </location>
</feature>
<dbReference type="SUPFAM" id="SSF47413">
    <property type="entry name" value="lambda repressor-like DNA-binding domains"/>
    <property type="match status" value="1"/>
</dbReference>
<dbReference type="InterPro" id="IPR028082">
    <property type="entry name" value="Peripla_BP_I"/>
</dbReference>
<dbReference type="GO" id="GO:0000976">
    <property type="term" value="F:transcription cis-regulatory region binding"/>
    <property type="evidence" value="ECO:0007669"/>
    <property type="project" value="TreeGrafter"/>
</dbReference>
<dbReference type="Pfam" id="PF00532">
    <property type="entry name" value="Peripla_BP_1"/>
    <property type="match status" value="1"/>
</dbReference>
<dbReference type="GO" id="GO:0003700">
    <property type="term" value="F:DNA-binding transcription factor activity"/>
    <property type="evidence" value="ECO:0007669"/>
    <property type="project" value="TreeGrafter"/>
</dbReference>
<protein>
    <recommendedName>
        <fullName evidence="4">HTH lacI-type domain-containing protein</fullName>
    </recommendedName>
</protein>
<evidence type="ECO:0000313" key="5">
    <source>
        <dbReference type="EMBL" id="KKN16261.1"/>
    </source>
</evidence>
<dbReference type="InterPro" id="IPR000843">
    <property type="entry name" value="HTH_LacI"/>
</dbReference>